<dbReference type="SUPFAM" id="SSF69593">
    <property type="entry name" value="Glycerol-3-phosphate (1)-acyltransferase"/>
    <property type="match status" value="1"/>
</dbReference>
<keyword evidence="9" id="KW-0472">Membrane</keyword>
<dbReference type="OrthoDB" id="10255570at2759"/>
<dbReference type="PANTHER" id="PTHR12563">
    <property type="entry name" value="GLYCEROL-3-PHOSPHATE ACYLTRANSFERASE"/>
    <property type="match status" value="1"/>
</dbReference>
<comment type="subcellular location">
    <subcellularLocation>
        <location evidence="3">Chromosome</location>
    </subcellularLocation>
    <subcellularLocation>
        <location evidence="2">Endomembrane system</location>
        <topology evidence="2">Peripheral membrane protein</topology>
    </subcellularLocation>
    <subcellularLocation>
        <location evidence="1">Nucleus</location>
    </subcellularLocation>
</comment>
<proteinExistence type="inferred from homology"/>
<dbReference type="CDD" id="cd07993">
    <property type="entry name" value="LPLAT_DHAPAT-like"/>
    <property type="match status" value="1"/>
</dbReference>
<evidence type="ECO:0000256" key="9">
    <source>
        <dbReference type="ARBA" id="ARBA00023136"/>
    </source>
</evidence>
<evidence type="ECO:0000256" key="10">
    <source>
        <dbReference type="ARBA" id="ARBA00023242"/>
    </source>
</evidence>
<feature type="domain" description="Phospholipid/glycerol acyltransferase" evidence="14">
    <location>
        <begin position="125"/>
        <end position="254"/>
    </location>
</feature>
<dbReference type="GO" id="GO:0030527">
    <property type="term" value="F:structural constituent of chromatin"/>
    <property type="evidence" value="ECO:0007669"/>
    <property type="project" value="InterPro"/>
</dbReference>
<dbReference type="GO" id="GO:0000786">
    <property type="term" value="C:nucleosome"/>
    <property type="evidence" value="ECO:0007669"/>
    <property type="project" value="UniProtKB-KW"/>
</dbReference>
<dbReference type="GO" id="GO:0006631">
    <property type="term" value="P:fatty acid metabolic process"/>
    <property type="evidence" value="ECO:0007669"/>
    <property type="project" value="TreeGrafter"/>
</dbReference>
<evidence type="ECO:0000256" key="5">
    <source>
        <dbReference type="ARBA" id="ARBA00010343"/>
    </source>
</evidence>
<keyword evidence="10" id="KW-0539">Nucleus</keyword>
<organism evidence="15 16">
    <name type="scientific">Litomosoides sigmodontis</name>
    <name type="common">Filarial nematode worm</name>
    <dbReference type="NCBI Taxonomy" id="42156"/>
    <lineage>
        <taxon>Eukaryota</taxon>
        <taxon>Metazoa</taxon>
        <taxon>Ecdysozoa</taxon>
        <taxon>Nematoda</taxon>
        <taxon>Chromadorea</taxon>
        <taxon>Rhabditida</taxon>
        <taxon>Spirurina</taxon>
        <taxon>Spiruromorpha</taxon>
        <taxon>Filarioidea</taxon>
        <taxon>Onchocercidae</taxon>
        <taxon>Litomosoides</taxon>
    </lineage>
</organism>
<dbReference type="GO" id="GO:0008611">
    <property type="term" value="P:ether lipid biosynthetic process"/>
    <property type="evidence" value="ECO:0007669"/>
    <property type="project" value="TreeGrafter"/>
</dbReference>
<name>A0A3P6SI05_LITSI</name>
<comment type="similarity">
    <text evidence="4">Belongs to the GPAT/DAPAT family.</text>
</comment>
<keyword evidence="6" id="KW-0158">Chromosome</keyword>
<dbReference type="GO" id="GO:0008654">
    <property type="term" value="P:phospholipid biosynthetic process"/>
    <property type="evidence" value="ECO:0007669"/>
    <property type="project" value="TreeGrafter"/>
</dbReference>
<dbReference type="InterPro" id="IPR045520">
    <property type="entry name" value="GPAT/DHAPAT_C"/>
</dbReference>
<evidence type="ECO:0000256" key="4">
    <source>
        <dbReference type="ARBA" id="ARBA00007937"/>
    </source>
</evidence>
<evidence type="ECO:0000256" key="1">
    <source>
        <dbReference type="ARBA" id="ARBA00004123"/>
    </source>
</evidence>
<evidence type="ECO:0000313" key="16">
    <source>
        <dbReference type="Proteomes" id="UP000277928"/>
    </source>
</evidence>
<dbReference type="InterPro" id="IPR002123">
    <property type="entry name" value="Plipid/glycerol_acylTrfase"/>
</dbReference>
<evidence type="ECO:0000259" key="14">
    <source>
        <dbReference type="SMART" id="SM00563"/>
    </source>
</evidence>
<dbReference type="GO" id="GO:0031966">
    <property type="term" value="C:mitochondrial membrane"/>
    <property type="evidence" value="ECO:0007669"/>
    <property type="project" value="TreeGrafter"/>
</dbReference>
<dbReference type="PROSITE" id="PS00959">
    <property type="entry name" value="HISTONE_H3_2"/>
    <property type="match status" value="1"/>
</dbReference>
<dbReference type="GO" id="GO:0004366">
    <property type="term" value="F:glycerol-3-phosphate O-acyltransferase activity"/>
    <property type="evidence" value="ECO:0007669"/>
    <property type="project" value="TreeGrafter"/>
</dbReference>
<dbReference type="GO" id="GO:0019432">
    <property type="term" value="P:triglyceride biosynthetic process"/>
    <property type="evidence" value="ECO:0007669"/>
    <property type="project" value="TreeGrafter"/>
</dbReference>
<dbReference type="InterPro" id="IPR041728">
    <property type="entry name" value="GPAT/DHAPAT_LPLAT"/>
</dbReference>
<keyword evidence="16" id="KW-1185">Reference proteome</keyword>
<dbReference type="FunFam" id="1.10.20.10:FF:000085">
    <property type="entry name" value="Histone H3.2"/>
    <property type="match status" value="1"/>
</dbReference>
<keyword evidence="11" id="KW-0544">Nucleosome core</keyword>
<dbReference type="SMART" id="SM00563">
    <property type="entry name" value="PlsC"/>
    <property type="match status" value="1"/>
</dbReference>
<evidence type="ECO:0000256" key="2">
    <source>
        <dbReference type="ARBA" id="ARBA00004184"/>
    </source>
</evidence>
<evidence type="ECO:0000313" key="15">
    <source>
        <dbReference type="EMBL" id="VDK71887.1"/>
    </source>
</evidence>
<dbReference type="Pfam" id="PF19277">
    <property type="entry name" value="GPAT_C"/>
    <property type="match status" value="1"/>
</dbReference>
<dbReference type="SMART" id="SM00428">
    <property type="entry name" value="H3"/>
    <property type="match status" value="1"/>
</dbReference>
<keyword evidence="12" id="KW-0012">Acyltransferase</keyword>
<evidence type="ECO:0000256" key="12">
    <source>
        <dbReference type="ARBA" id="ARBA00023315"/>
    </source>
</evidence>
<dbReference type="PANTHER" id="PTHR12563:SF17">
    <property type="entry name" value="DIHYDROXYACETONE PHOSPHATE ACYLTRANSFERASE"/>
    <property type="match status" value="1"/>
</dbReference>
<dbReference type="Pfam" id="PF00125">
    <property type="entry name" value="Histone"/>
    <property type="match status" value="1"/>
</dbReference>
<dbReference type="InterPro" id="IPR009072">
    <property type="entry name" value="Histone-fold"/>
</dbReference>
<dbReference type="EMBL" id="UYRX01000058">
    <property type="protein sequence ID" value="VDK71887.1"/>
    <property type="molecule type" value="Genomic_DNA"/>
</dbReference>
<evidence type="ECO:0000256" key="8">
    <source>
        <dbReference type="ARBA" id="ARBA00023125"/>
    </source>
</evidence>
<accession>A0A3P6SI05</accession>
<feature type="region of interest" description="Disordered" evidence="13">
    <location>
        <begin position="775"/>
        <end position="795"/>
    </location>
</feature>
<sequence length="918" mass="106120">MVDWLEIVDKAGGEAAWVTQQKNFTTRKGKRRKPKDSNEIIEMILKMESVQRVIRGECAKRNTTGKLLSDEARLILRSIAHQMQLLVIRSVGYVIAKTIRVIYDGVYFNDQQLLRIREYSTDDPIIFMPTHRSYMDFLIVSLLCFNHNLSLPVVATGMDFMTSRFLGETLRRCGSFFMKRQFGKDKLYWSLFTSYVQMQLREMDNPIEFFLEGTRSRSGKSLYPKFGLLQMCLEPFFRCQLYDLIVVPVTIDYDKVLEEFLYAYELFGFPKPQETTTGLFKSREILSKRFGHIYVNFGEPISVRKYFDQRINRWCPPWQVNVDNKLSDKEKGAVKDFALHIIYLQNSNSTITVWPYTCAILLQMKSTSNQKLIFSELQTSLEQFITLIEKMGRRIIVKRSITDDLRYHLKLHSDLFQCDILFPNSLIEMKRFKCPKNNGLKKDYIEGMLCEVILSHYANQMMHDFVDVSLLCHILLSNQIKLSNQAFSRASHIFRELRSLFVYEFVCSLQEEEIQKLFMESLNCLLQISAVSLSNGCIIVEEEHILRQIAFLMQPFIARYYCVMQSLVQLVGTQFTDKVLFEKSLQLAVTLYAREQGNNTSCSICITSDVIRNALSAFCKLQTTCRCSEKEYAVNIYRLQIMMELLESISMMSRITVQSISSTQPKYALDVLRLLDRYVRLCMLGPDERRKRQSHSVISVWLKCVSESEAGIFKFSKTVAGRAVGCSLFGIAVGAILSVTEMVRTKANVKKYDVSSNSSKNSLTIEESVFPLQNQNISPNRQLPEPEGNPENATPTEYEYILTGGHPRYSHKAMFQSKRRSGRYKPGEKAEKEVRKYQKSTKLLLKKLPFSRLVREITAELTASNGYHFAVEGIAALQEASEAFLVQFFENSMLCCSHAKRVTLMTRDVQLVRRLFNI</sequence>
<dbReference type="Proteomes" id="UP000277928">
    <property type="component" value="Unassembled WGS sequence"/>
</dbReference>
<dbReference type="GO" id="GO:0012505">
    <property type="term" value="C:endomembrane system"/>
    <property type="evidence" value="ECO:0007669"/>
    <property type="project" value="UniProtKB-SubCell"/>
</dbReference>
<comment type="similarity">
    <text evidence="5">Belongs to the histone H3 family.</text>
</comment>
<evidence type="ECO:0000256" key="3">
    <source>
        <dbReference type="ARBA" id="ARBA00004286"/>
    </source>
</evidence>
<protein>
    <recommendedName>
        <fullName evidence="14">Phospholipid/glycerol acyltransferase domain-containing protein</fullName>
    </recommendedName>
</protein>
<dbReference type="GO" id="GO:0005634">
    <property type="term" value="C:nucleus"/>
    <property type="evidence" value="ECO:0007669"/>
    <property type="project" value="UniProtKB-SubCell"/>
</dbReference>
<dbReference type="GO" id="GO:0005778">
    <property type="term" value="C:peroxisomal membrane"/>
    <property type="evidence" value="ECO:0007669"/>
    <property type="project" value="TreeGrafter"/>
</dbReference>
<dbReference type="SUPFAM" id="SSF47113">
    <property type="entry name" value="Histone-fold"/>
    <property type="match status" value="1"/>
</dbReference>
<keyword evidence="7" id="KW-0808">Transferase</keyword>
<dbReference type="GO" id="GO:0016287">
    <property type="term" value="F:glycerone-phosphate O-acyltransferase activity"/>
    <property type="evidence" value="ECO:0007669"/>
    <property type="project" value="TreeGrafter"/>
</dbReference>
<evidence type="ECO:0000256" key="6">
    <source>
        <dbReference type="ARBA" id="ARBA00022454"/>
    </source>
</evidence>
<dbReference type="InterPro" id="IPR007125">
    <property type="entry name" value="H2A/H2B/H3"/>
</dbReference>
<evidence type="ECO:0000256" key="13">
    <source>
        <dbReference type="SAM" id="MobiDB-lite"/>
    </source>
</evidence>
<evidence type="ECO:0000256" key="7">
    <source>
        <dbReference type="ARBA" id="ARBA00022679"/>
    </source>
</evidence>
<dbReference type="CDD" id="cd22911">
    <property type="entry name" value="HFD_H3"/>
    <property type="match status" value="1"/>
</dbReference>
<dbReference type="Pfam" id="PF01553">
    <property type="entry name" value="Acyltransferase"/>
    <property type="match status" value="1"/>
</dbReference>
<keyword evidence="8" id="KW-0238">DNA-binding</keyword>
<dbReference type="InterPro" id="IPR000164">
    <property type="entry name" value="Histone_H3/CENP-A"/>
</dbReference>
<dbReference type="AlphaFoldDB" id="A0A3P6SI05"/>
<evidence type="ECO:0000256" key="11">
    <source>
        <dbReference type="ARBA" id="ARBA00023269"/>
    </source>
</evidence>
<dbReference type="Gene3D" id="1.10.20.10">
    <property type="entry name" value="Histone, subunit A"/>
    <property type="match status" value="1"/>
</dbReference>
<dbReference type="STRING" id="42156.A0A3P6SI05"/>
<dbReference type="GO" id="GO:0046982">
    <property type="term" value="F:protein heterodimerization activity"/>
    <property type="evidence" value="ECO:0007669"/>
    <property type="project" value="InterPro"/>
</dbReference>
<gene>
    <name evidence="15" type="ORF">NLS_LOCUS1597</name>
</gene>
<dbReference type="InterPro" id="IPR022284">
    <property type="entry name" value="GPAT/DHAPAT"/>
</dbReference>
<reference evidence="15 16" key="1">
    <citation type="submission" date="2018-08" db="EMBL/GenBank/DDBJ databases">
        <authorList>
            <person name="Laetsch R D."/>
            <person name="Stevens L."/>
            <person name="Kumar S."/>
            <person name="Blaxter L. M."/>
        </authorList>
    </citation>
    <scope>NUCLEOTIDE SEQUENCE [LARGE SCALE GENOMIC DNA]</scope>
</reference>
<dbReference type="GO" id="GO:0003677">
    <property type="term" value="F:DNA binding"/>
    <property type="evidence" value="ECO:0007669"/>
    <property type="project" value="UniProtKB-KW"/>
</dbReference>